<dbReference type="PANTHER" id="PTHR42852:SF6">
    <property type="entry name" value="THIOL:DISULFIDE INTERCHANGE PROTEIN DSBE"/>
    <property type="match status" value="1"/>
</dbReference>
<dbReference type="CDD" id="cd02966">
    <property type="entry name" value="TlpA_like_family"/>
    <property type="match status" value="1"/>
</dbReference>
<evidence type="ECO:0000256" key="3">
    <source>
        <dbReference type="ARBA" id="ARBA00023157"/>
    </source>
</evidence>
<comment type="caution">
    <text evidence="6">The sequence shown here is derived from an EMBL/GenBank/DDBJ whole genome shotgun (WGS) entry which is preliminary data.</text>
</comment>
<keyword evidence="2" id="KW-0201">Cytochrome c-type biogenesis</keyword>
<organism evidence="6 7">
    <name type="scientific">Wenyingzhuangia heitensis</name>
    <dbReference type="NCBI Taxonomy" id="1487859"/>
    <lineage>
        <taxon>Bacteria</taxon>
        <taxon>Pseudomonadati</taxon>
        <taxon>Bacteroidota</taxon>
        <taxon>Flavobacteriia</taxon>
        <taxon>Flavobacteriales</taxon>
        <taxon>Flavobacteriaceae</taxon>
        <taxon>Wenyingzhuangia</taxon>
    </lineage>
</organism>
<evidence type="ECO:0000256" key="2">
    <source>
        <dbReference type="ARBA" id="ARBA00022748"/>
    </source>
</evidence>
<evidence type="ECO:0000313" key="6">
    <source>
        <dbReference type="EMBL" id="NIJ45582.1"/>
    </source>
</evidence>
<protein>
    <submittedName>
        <fullName evidence="6">Thiol-disulfide isomerase/thioredoxin</fullName>
    </submittedName>
</protein>
<keyword evidence="7" id="KW-1185">Reference proteome</keyword>
<evidence type="ECO:0000256" key="4">
    <source>
        <dbReference type="ARBA" id="ARBA00023284"/>
    </source>
</evidence>
<dbReference type="Gene3D" id="3.40.30.10">
    <property type="entry name" value="Glutaredoxin"/>
    <property type="match status" value="1"/>
</dbReference>
<dbReference type="GO" id="GO:0016853">
    <property type="term" value="F:isomerase activity"/>
    <property type="evidence" value="ECO:0007669"/>
    <property type="project" value="UniProtKB-KW"/>
</dbReference>
<dbReference type="Pfam" id="PF13905">
    <property type="entry name" value="Thioredoxin_8"/>
    <property type="match status" value="1"/>
</dbReference>
<name>A0ABX0U9U4_9FLAO</name>
<dbReference type="RefSeq" id="WP_167187904.1">
    <property type="nucleotide sequence ID" value="NZ_JAASQL010000002.1"/>
</dbReference>
<dbReference type="InterPro" id="IPR013766">
    <property type="entry name" value="Thioredoxin_domain"/>
</dbReference>
<dbReference type="PANTHER" id="PTHR42852">
    <property type="entry name" value="THIOL:DISULFIDE INTERCHANGE PROTEIN DSBE"/>
    <property type="match status" value="1"/>
</dbReference>
<keyword evidence="4" id="KW-0676">Redox-active center</keyword>
<reference evidence="6 7" key="1">
    <citation type="submission" date="2020-03" db="EMBL/GenBank/DDBJ databases">
        <title>Genomic Encyclopedia of Type Strains, Phase IV (KMG-IV): sequencing the most valuable type-strain genomes for metagenomic binning, comparative biology and taxonomic classification.</title>
        <authorList>
            <person name="Goeker M."/>
        </authorList>
    </citation>
    <scope>NUCLEOTIDE SEQUENCE [LARGE SCALE GENOMIC DNA]</scope>
    <source>
        <strain evidence="6 7">DSM 101599</strain>
    </source>
</reference>
<dbReference type="SUPFAM" id="SSF52833">
    <property type="entry name" value="Thioredoxin-like"/>
    <property type="match status" value="1"/>
</dbReference>
<dbReference type="InterPro" id="IPR050553">
    <property type="entry name" value="Thioredoxin_ResA/DsbE_sf"/>
</dbReference>
<dbReference type="InterPro" id="IPR012336">
    <property type="entry name" value="Thioredoxin-like_fold"/>
</dbReference>
<dbReference type="PROSITE" id="PS51352">
    <property type="entry name" value="THIOREDOXIN_2"/>
    <property type="match status" value="1"/>
</dbReference>
<dbReference type="EMBL" id="JAASQL010000002">
    <property type="protein sequence ID" value="NIJ45582.1"/>
    <property type="molecule type" value="Genomic_DNA"/>
</dbReference>
<dbReference type="InterPro" id="IPR036249">
    <property type="entry name" value="Thioredoxin-like_sf"/>
</dbReference>
<accession>A0ABX0U9U4</accession>
<dbReference type="PROSITE" id="PS51257">
    <property type="entry name" value="PROKAR_LIPOPROTEIN"/>
    <property type="match status" value="1"/>
</dbReference>
<keyword evidence="3" id="KW-1015">Disulfide bond</keyword>
<sequence length="164" mass="18867">MKNSILVFFSLLVFSCKPPNNTQFTQKALQAPIITSSGTTISFKELIASYKGKTVVIDVWASWCVDCIKGLPKLKTIQQKYPKTSYVFISLDRNQQAWKNGINRYRIKGDHYYVEGGWKSIFAKNIDLDWIPRYIVIHPNSEVVVYRAIEADDSDIIEILENQK</sequence>
<keyword evidence="6" id="KW-0413">Isomerase</keyword>
<evidence type="ECO:0000313" key="7">
    <source>
        <dbReference type="Proteomes" id="UP000745859"/>
    </source>
</evidence>
<feature type="domain" description="Thioredoxin" evidence="5">
    <location>
        <begin position="22"/>
        <end position="164"/>
    </location>
</feature>
<evidence type="ECO:0000256" key="1">
    <source>
        <dbReference type="ARBA" id="ARBA00004196"/>
    </source>
</evidence>
<evidence type="ECO:0000259" key="5">
    <source>
        <dbReference type="PROSITE" id="PS51352"/>
    </source>
</evidence>
<gene>
    <name evidence="6" type="ORF">FHR24_002050</name>
</gene>
<comment type="subcellular location">
    <subcellularLocation>
        <location evidence="1">Cell envelope</location>
    </subcellularLocation>
</comment>
<proteinExistence type="predicted"/>
<dbReference type="Proteomes" id="UP000745859">
    <property type="component" value="Unassembled WGS sequence"/>
</dbReference>